<keyword evidence="5 6" id="KW-0539">Nucleus</keyword>
<evidence type="ECO:0000256" key="3">
    <source>
        <dbReference type="ARBA" id="ARBA00023015"/>
    </source>
</evidence>
<dbReference type="NCBIfam" id="TIGR01568">
    <property type="entry name" value="A_thal_3678"/>
    <property type="match status" value="1"/>
</dbReference>
<gene>
    <name evidence="9" type="ORF">Taro_013457</name>
</gene>
<feature type="compositionally biased region" description="Basic residues" evidence="7">
    <location>
        <begin position="338"/>
        <end position="348"/>
    </location>
</feature>
<dbReference type="AlphaFoldDB" id="A0A843UGI5"/>
<evidence type="ECO:0000256" key="5">
    <source>
        <dbReference type="ARBA" id="ARBA00023242"/>
    </source>
</evidence>
<comment type="subcellular location">
    <subcellularLocation>
        <location evidence="1 6">Nucleus</location>
    </subcellularLocation>
</comment>
<evidence type="ECO:0000256" key="7">
    <source>
        <dbReference type="SAM" id="MobiDB-lite"/>
    </source>
</evidence>
<dbReference type="InterPro" id="IPR006458">
    <property type="entry name" value="Ovate_C"/>
</dbReference>
<dbReference type="GO" id="GO:0045892">
    <property type="term" value="P:negative regulation of DNA-templated transcription"/>
    <property type="evidence" value="ECO:0007669"/>
    <property type="project" value="UniProtKB-UniRule"/>
</dbReference>
<feature type="region of interest" description="Disordered" evidence="7">
    <location>
        <begin position="40"/>
        <end position="106"/>
    </location>
</feature>
<name>A0A843UGI5_COLES</name>
<evidence type="ECO:0000313" key="9">
    <source>
        <dbReference type="EMBL" id="MQL81010.1"/>
    </source>
</evidence>
<dbReference type="Pfam" id="PF04844">
    <property type="entry name" value="Ovate"/>
    <property type="match status" value="1"/>
</dbReference>
<keyword evidence="3 6" id="KW-0805">Transcription regulation</keyword>
<evidence type="ECO:0000313" key="10">
    <source>
        <dbReference type="Proteomes" id="UP000652761"/>
    </source>
</evidence>
<dbReference type="Proteomes" id="UP000652761">
    <property type="component" value="Unassembled WGS sequence"/>
</dbReference>
<dbReference type="GO" id="GO:0005634">
    <property type="term" value="C:nucleus"/>
    <property type="evidence" value="ECO:0007669"/>
    <property type="project" value="UniProtKB-SubCell"/>
</dbReference>
<dbReference type="PANTHER" id="PTHR33057:SF82">
    <property type="entry name" value="TRANSCRIPTION REPRESSOR OFP5"/>
    <property type="match status" value="1"/>
</dbReference>
<feature type="region of interest" description="Disordered" evidence="7">
    <location>
        <begin position="1"/>
        <end position="24"/>
    </location>
</feature>
<dbReference type="InterPro" id="IPR038933">
    <property type="entry name" value="Ovate"/>
</dbReference>
<reference evidence="9" key="1">
    <citation type="submission" date="2017-07" db="EMBL/GenBank/DDBJ databases">
        <title>Taro Niue Genome Assembly and Annotation.</title>
        <authorList>
            <person name="Atibalentja N."/>
            <person name="Keating K."/>
            <person name="Fields C.J."/>
        </authorList>
    </citation>
    <scope>NUCLEOTIDE SEQUENCE</scope>
    <source>
        <strain evidence="9">Niue_2</strain>
        <tissue evidence="9">Leaf</tissue>
    </source>
</reference>
<accession>A0A843UGI5</accession>
<dbReference type="PROSITE" id="PS51754">
    <property type="entry name" value="OVATE"/>
    <property type="match status" value="1"/>
</dbReference>
<feature type="region of interest" description="Disordered" evidence="7">
    <location>
        <begin position="180"/>
        <end position="303"/>
    </location>
</feature>
<proteinExistence type="predicted"/>
<protein>
    <recommendedName>
        <fullName evidence="6">Transcription repressor</fullName>
    </recommendedName>
    <alternativeName>
        <fullName evidence="6">Ovate family protein</fullName>
    </alternativeName>
</protein>
<feature type="compositionally biased region" description="Low complexity" evidence="7">
    <location>
        <begin position="9"/>
        <end position="20"/>
    </location>
</feature>
<feature type="compositionally biased region" description="Acidic residues" evidence="7">
    <location>
        <begin position="186"/>
        <end position="199"/>
    </location>
</feature>
<evidence type="ECO:0000256" key="6">
    <source>
        <dbReference type="RuleBase" id="RU367028"/>
    </source>
</evidence>
<dbReference type="EMBL" id="NMUH01000540">
    <property type="protein sequence ID" value="MQL81010.1"/>
    <property type="molecule type" value="Genomic_DNA"/>
</dbReference>
<keyword evidence="2 6" id="KW-0678">Repressor</keyword>
<sequence>MRWGRQRRQQQQQQQQEQEQSTSAFSLFRVLPLSSWFSKLKHTRSKPEPPPPPATAPVSKHRPQIPPPSKPRTQPPEFRPRAPPPRFSPERPHLRPSSASDHLSFSPAVLDRLVGRAHEGTSPRRHSCGGDDAAAFFVRSRSRGERPFESARFHMAWTEPGFPLLSCRSCRADPERQHGFFRDADVSSETEREESEDDDSGRQRRRWGHEAAPRRKPVRGRRATGEGPSPPKDSATSLKPSHGVPTGEFDWRSSGRTERSCRRQPSAPEPMAAQVQRPSGARRSFSFGGKMRQRSRVKVYSPRAAAAAARAARERNECTSRKKVAVAAAASEEEEERRRRRGRGKKRRSLESFAVVKCSTDPQEDFRESMVEMIRQNGIGRPEEMEGLLACYLALNADEYHDVIVKVFRQVWLDLRTARSEFS</sequence>
<dbReference type="PANTHER" id="PTHR33057">
    <property type="entry name" value="TRANSCRIPTION REPRESSOR OFP7-RELATED"/>
    <property type="match status" value="1"/>
</dbReference>
<evidence type="ECO:0000256" key="2">
    <source>
        <dbReference type="ARBA" id="ARBA00022491"/>
    </source>
</evidence>
<evidence type="ECO:0000256" key="4">
    <source>
        <dbReference type="ARBA" id="ARBA00023163"/>
    </source>
</evidence>
<feature type="domain" description="OVATE" evidence="8">
    <location>
        <begin position="355"/>
        <end position="414"/>
    </location>
</feature>
<evidence type="ECO:0000259" key="8">
    <source>
        <dbReference type="PROSITE" id="PS51754"/>
    </source>
</evidence>
<feature type="compositionally biased region" description="Pro residues" evidence="7">
    <location>
        <begin position="64"/>
        <end position="74"/>
    </location>
</feature>
<feature type="compositionally biased region" description="Basic and acidic residues" evidence="7">
    <location>
        <begin position="249"/>
        <end position="261"/>
    </location>
</feature>
<organism evidence="9 10">
    <name type="scientific">Colocasia esculenta</name>
    <name type="common">Wild taro</name>
    <name type="synonym">Arum esculentum</name>
    <dbReference type="NCBI Taxonomy" id="4460"/>
    <lineage>
        <taxon>Eukaryota</taxon>
        <taxon>Viridiplantae</taxon>
        <taxon>Streptophyta</taxon>
        <taxon>Embryophyta</taxon>
        <taxon>Tracheophyta</taxon>
        <taxon>Spermatophyta</taxon>
        <taxon>Magnoliopsida</taxon>
        <taxon>Liliopsida</taxon>
        <taxon>Araceae</taxon>
        <taxon>Aroideae</taxon>
        <taxon>Colocasieae</taxon>
        <taxon>Colocasia</taxon>
    </lineage>
</organism>
<evidence type="ECO:0000256" key="1">
    <source>
        <dbReference type="ARBA" id="ARBA00004123"/>
    </source>
</evidence>
<keyword evidence="10" id="KW-1185">Reference proteome</keyword>
<dbReference type="OrthoDB" id="1928390at2759"/>
<comment type="caution">
    <text evidence="9">The sequence shown here is derived from an EMBL/GenBank/DDBJ whole genome shotgun (WGS) entry which is preliminary data.</text>
</comment>
<keyword evidence="4 6" id="KW-0804">Transcription</keyword>
<feature type="region of interest" description="Disordered" evidence="7">
    <location>
        <begin position="326"/>
        <end position="349"/>
    </location>
</feature>
<comment type="function">
    <text evidence="6">Transcriptional repressor that regulates multiple aspects of plant growth and development.</text>
</comment>